<reference evidence="2 5" key="1">
    <citation type="submission" date="2015-09" db="EMBL/GenBank/DDBJ databases">
        <authorList>
            <consortium name="Pathogen Informatics"/>
        </authorList>
    </citation>
    <scope>NUCLEOTIDE SEQUENCE [LARGE SCALE GENOMIC DNA]</scope>
    <source>
        <strain evidence="2 5">2789STDY5834968</strain>
    </source>
</reference>
<dbReference type="Proteomes" id="UP000465607">
    <property type="component" value="Unassembled WGS sequence"/>
</dbReference>
<accession>A0A173TQP8</accession>
<evidence type="ECO:0000313" key="4">
    <source>
        <dbReference type="EMBL" id="MSD26563.1"/>
    </source>
</evidence>
<dbReference type="Proteomes" id="UP000479563">
    <property type="component" value="Unassembled WGS sequence"/>
</dbReference>
<evidence type="ECO:0000313" key="7">
    <source>
        <dbReference type="Proteomes" id="UP000479563"/>
    </source>
</evidence>
<dbReference type="AlphaFoldDB" id="A0A173TQP8"/>
<gene>
    <name evidence="2" type="ORF">ERS852580_01727</name>
    <name evidence="3" type="ORF">GKE07_09530</name>
    <name evidence="4" type="ORF">GKE44_05140</name>
</gene>
<name>A0A173TQP8_9FIRM</name>
<evidence type="ECO:0000313" key="6">
    <source>
        <dbReference type="Proteomes" id="UP000465607"/>
    </source>
</evidence>
<evidence type="ECO:0008006" key="8">
    <source>
        <dbReference type="Google" id="ProtNLM"/>
    </source>
</evidence>
<reference evidence="6 7" key="2">
    <citation type="journal article" date="2019" name="Nat. Med.">
        <title>A library of human gut bacterial isolates paired with longitudinal multiomics data enables mechanistic microbiome research.</title>
        <authorList>
            <person name="Poyet M."/>
            <person name="Groussin M."/>
            <person name="Gibbons S.M."/>
            <person name="Avila-Pacheco J."/>
            <person name="Jiang X."/>
            <person name="Kearney S.M."/>
            <person name="Perrotta A.R."/>
            <person name="Berdy B."/>
            <person name="Zhao S."/>
            <person name="Lieberman T.D."/>
            <person name="Swanson P.K."/>
            <person name="Smith M."/>
            <person name="Roesemann S."/>
            <person name="Alexander J.E."/>
            <person name="Rich S.A."/>
            <person name="Livny J."/>
            <person name="Vlamakis H."/>
            <person name="Clish C."/>
            <person name="Bullock K."/>
            <person name="Deik A."/>
            <person name="Scott J."/>
            <person name="Pierce K.A."/>
            <person name="Xavier R.J."/>
            <person name="Alm E.J."/>
        </authorList>
    </citation>
    <scope>NUCLEOTIDE SEQUENCE [LARGE SCALE GENOMIC DNA]</scope>
    <source>
        <strain evidence="3 7">BIOML-A11</strain>
        <strain evidence="4 6">BIOML-A5</strain>
    </source>
</reference>
<evidence type="ECO:0000313" key="2">
    <source>
        <dbReference type="EMBL" id="CUN04559.1"/>
    </source>
</evidence>
<evidence type="ECO:0000256" key="1">
    <source>
        <dbReference type="SAM" id="SignalP"/>
    </source>
</evidence>
<proteinExistence type="predicted"/>
<dbReference type="Proteomes" id="UP000095673">
    <property type="component" value="Unassembled WGS sequence"/>
</dbReference>
<organism evidence="2 5">
    <name type="scientific">Agathobacter rectalis</name>
    <dbReference type="NCBI Taxonomy" id="39491"/>
    <lineage>
        <taxon>Bacteria</taxon>
        <taxon>Bacillati</taxon>
        <taxon>Bacillota</taxon>
        <taxon>Clostridia</taxon>
        <taxon>Lachnospirales</taxon>
        <taxon>Lachnospiraceae</taxon>
        <taxon>Agathobacter</taxon>
    </lineage>
</organism>
<dbReference type="RefSeq" id="WP_055238052.1">
    <property type="nucleotide sequence ID" value="NZ_CYXM01000007.1"/>
</dbReference>
<feature type="chain" id="PRO_5036007613" description="Lactococcin 972 family bacteriocin" evidence="1">
    <location>
        <begin position="29"/>
        <end position="136"/>
    </location>
</feature>
<feature type="signal peptide" evidence="1">
    <location>
        <begin position="1"/>
        <end position="28"/>
    </location>
</feature>
<evidence type="ECO:0000313" key="5">
    <source>
        <dbReference type="Proteomes" id="UP000095673"/>
    </source>
</evidence>
<keyword evidence="1" id="KW-0732">Signal</keyword>
<evidence type="ECO:0000313" key="3">
    <source>
        <dbReference type="EMBL" id="MSC60431.1"/>
    </source>
</evidence>
<sequence>MMGLKGKLGTALLSASMLGMLIGTPVQAASSVSGKINSSTCSGSVSYAYAPGGACNGIQAKTIFGNGGTLKVKATVYYKVNGKSYTNQASDSSRGGGVSAIARNKDFGNVYGGTGWHYIKSGAYTWENNTKIGTTW</sequence>
<dbReference type="EMBL" id="WKQP01000013">
    <property type="protein sequence ID" value="MSC60431.1"/>
    <property type="molecule type" value="Genomic_DNA"/>
</dbReference>
<protein>
    <recommendedName>
        <fullName evidence="8">Lactococcin 972 family bacteriocin</fullName>
    </recommendedName>
</protein>
<dbReference type="EMBL" id="WKQV01000004">
    <property type="protein sequence ID" value="MSD26563.1"/>
    <property type="molecule type" value="Genomic_DNA"/>
</dbReference>
<dbReference type="EMBL" id="CYXM01000007">
    <property type="protein sequence ID" value="CUN04559.1"/>
    <property type="molecule type" value="Genomic_DNA"/>
</dbReference>